<evidence type="ECO:0000256" key="2">
    <source>
        <dbReference type="ARBA" id="ARBA00004651"/>
    </source>
</evidence>
<evidence type="ECO:0000313" key="13">
    <source>
        <dbReference type="EMBL" id="KAE9404665.1"/>
    </source>
</evidence>
<evidence type="ECO:0000313" key="14">
    <source>
        <dbReference type="Proteomes" id="UP000799118"/>
    </source>
</evidence>
<feature type="transmembrane region" description="Helical" evidence="12">
    <location>
        <begin position="216"/>
        <end position="234"/>
    </location>
</feature>
<comment type="subcellular location">
    <subcellularLocation>
        <location evidence="2">Cell membrane</location>
        <topology evidence="2">Multi-pass membrane protein</topology>
    </subcellularLocation>
</comment>
<evidence type="ECO:0000256" key="9">
    <source>
        <dbReference type="ARBA" id="ARBA00023136"/>
    </source>
</evidence>
<feature type="transmembrane region" description="Helical" evidence="12">
    <location>
        <begin position="419"/>
        <end position="436"/>
    </location>
</feature>
<dbReference type="GO" id="GO:0006811">
    <property type="term" value="P:monoatomic ion transport"/>
    <property type="evidence" value="ECO:0007669"/>
    <property type="project" value="UniProtKB-KW"/>
</dbReference>
<feature type="transmembrane region" description="Helical" evidence="12">
    <location>
        <begin position="6"/>
        <end position="24"/>
    </location>
</feature>
<dbReference type="PANTHER" id="PTHR23516">
    <property type="entry name" value="SAM (S-ADENOSYL METHIONINE) TRANSPORTER"/>
    <property type="match status" value="1"/>
</dbReference>
<feature type="transmembrane region" description="Helical" evidence="12">
    <location>
        <begin position="124"/>
        <end position="145"/>
    </location>
</feature>
<keyword evidence="8" id="KW-0406">Ion transport</keyword>
<evidence type="ECO:0000256" key="7">
    <source>
        <dbReference type="ARBA" id="ARBA00022989"/>
    </source>
</evidence>
<evidence type="ECO:0000256" key="6">
    <source>
        <dbReference type="ARBA" id="ARBA00022692"/>
    </source>
</evidence>
<organism evidence="13 14">
    <name type="scientific">Gymnopus androsaceus JB14</name>
    <dbReference type="NCBI Taxonomy" id="1447944"/>
    <lineage>
        <taxon>Eukaryota</taxon>
        <taxon>Fungi</taxon>
        <taxon>Dikarya</taxon>
        <taxon>Basidiomycota</taxon>
        <taxon>Agaricomycotina</taxon>
        <taxon>Agaricomycetes</taxon>
        <taxon>Agaricomycetidae</taxon>
        <taxon>Agaricales</taxon>
        <taxon>Marasmiineae</taxon>
        <taxon>Omphalotaceae</taxon>
        <taxon>Gymnopus</taxon>
    </lineage>
</organism>
<dbReference type="InterPro" id="IPR008509">
    <property type="entry name" value="MOT2/MFSD5"/>
</dbReference>
<protein>
    <recommendedName>
        <fullName evidence="3">Molybdate-anion transporter</fullName>
    </recommendedName>
    <alternativeName>
        <fullName evidence="10">Major facilitator superfamily domain-containing protein 5</fullName>
    </alternativeName>
    <alternativeName>
        <fullName evidence="11">Molybdate transporter 2 homolog</fullName>
    </alternativeName>
</protein>
<evidence type="ECO:0000256" key="12">
    <source>
        <dbReference type="SAM" id="Phobius"/>
    </source>
</evidence>
<dbReference type="SUPFAM" id="SSF103473">
    <property type="entry name" value="MFS general substrate transporter"/>
    <property type="match status" value="1"/>
</dbReference>
<proteinExistence type="predicted"/>
<dbReference type="CDD" id="cd17487">
    <property type="entry name" value="MFS_MFSD5_like"/>
    <property type="match status" value="1"/>
</dbReference>
<dbReference type="AlphaFoldDB" id="A0A6A4I7F9"/>
<keyword evidence="14" id="KW-1185">Reference proteome</keyword>
<keyword evidence="7 12" id="KW-1133">Transmembrane helix</keyword>
<dbReference type="PANTHER" id="PTHR23516:SF1">
    <property type="entry name" value="MOLYBDATE-ANION TRANSPORTER"/>
    <property type="match status" value="1"/>
</dbReference>
<name>A0A6A4I7F9_9AGAR</name>
<evidence type="ECO:0000256" key="10">
    <source>
        <dbReference type="ARBA" id="ARBA00030646"/>
    </source>
</evidence>
<feature type="transmembrane region" description="Helical" evidence="12">
    <location>
        <begin position="274"/>
        <end position="297"/>
    </location>
</feature>
<keyword evidence="9 12" id="KW-0472">Membrane</keyword>
<evidence type="ECO:0000256" key="3">
    <source>
        <dbReference type="ARBA" id="ARBA00021242"/>
    </source>
</evidence>
<feature type="transmembrane region" description="Helical" evidence="12">
    <location>
        <begin position="309"/>
        <end position="333"/>
    </location>
</feature>
<keyword evidence="4" id="KW-0813">Transport</keyword>
<keyword evidence="6 12" id="KW-0812">Transmembrane</keyword>
<dbReference type="InterPro" id="IPR036259">
    <property type="entry name" value="MFS_trans_sf"/>
</dbReference>
<evidence type="ECO:0000256" key="11">
    <source>
        <dbReference type="ARBA" id="ARBA00032555"/>
    </source>
</evidence>
<reference evidence="13" key="1">
    <citation type="journal article" date="2019" name="Environ. Microbiol.">
        <title>Fungal ecological strategies reflected in gene transcription - a case study of two litter decomposers.</title>
        <authorList>
            <person name="Barbi F."/>
            <person name="Kohler A."/>
            <person name="Barry K."/>
            <person name="Baskaran P."/>
            <person name="Daum C."/>
            <person name="Fauchery L."/>
            <person name="Ihrmark K."/>
            <person name="Kuo A."/>
            <person name="LaButti K."/>
            <person name="Lipzen A."/>
            <person name="Morin E."/>
            <person name="Grigoriev I.V."/>
            <person name="Henrissat B."/>
            <person name="Lindahl B."/>
            <person name="Martin F."/>
        </authorList>
    </citation>
    <scope>NUCLEOTIDE SEQUENCE</scope>
    <source>
        <strain evidence="13">JB14</strain>
    </source>
</reference>
<feature type="transmembrane region" description="Helical" evidence="12">
    <location>
        <begin position="442"/>
        <end position="463"/>
    </location>
</feature>
<dbReference type="OrthoDB" id="263957at2759"/>
<sequence length="486" mass="52560">MPAGSFYETQLIILIGCCIFALLAEQILSRRKKTARDAVDSRLENGGVSNANLLGKLTRQYLFVYAMVMGADWLQGPYLYSLYREQYQFPERLVAILFVAGFSSGALTAPLVGAWADQYGRKKLCLAFCVTYTLTCICIIMGPYVPLLFVGRVLGGISTSILFSAFESWLISSAHSAALADSDLSRIMGRASLVNGFVATGAGVVSNQLVSSTHNFGSPFALSGAILTLAWFVIAGSWTENYGSTGTESRAQSAGIFQLKRLSEAWKIARQDKVLLVLGLTQTCFEGSMYLFVFLWVPSLQEATHSIDVLPLGYIFSAFMTSMMLGSLLYSAITSYALPSKSSSTGSNDSSLSLHAKLSSLVCAVSGLALAASVSSFDEKVRFWSFCAFEACVGMYYPVQGMLRGTLISNEHRATLSSLFRVPLNIFVVVSLITGVSSARYAVLSASSVMLGFSAIMTGLIIVNHADGQLRSRTDRCRKNCADQLL</sequence>
<keyword evidence="5" id="KW-1003">Cell membrane</keyword>
<evidence type="ECO:0000256" key="8">
    <source>
        <dbReference type="ARBA" id="ARBA00023065"/>
    </source>
</evidence>
<dbReference type="EMBL" id="ML769415">
    <property type="protein sequence ID" value="KAE9404665.1"/>
    <property type="molecule type" value="Genomic_DNA"/>
</dbReference>
<dbReference type="GO" id="GO:0005886">
    <property type="term" value="C:plasma membrane"/>
    <property type="evidence" value="ECO:0007669"/>
    <property type="project" value="UniProtKB-SubCell"/>
</dbReference>
<evidence type="ECO:0000256" key="4">
    <source>
        <dbReference type="ARBA" id="ARBA00022448"/>
    </source>
</evidence>
<comment type="function">
    <text evidence="1">Mediates high-affinity intracellular uptake of the rare oligo-element molybdenum.</text>
</comment>
<evidence type="ECO:0000256" key="1">
    <source>
        <dbReference type="ARBA" id="ARBA00003019"/>
    </source>
</evidence>
<feature type="transmembrane region" description="Helical" evidence="12">
    <location>
        <begin position="62"/>
        <end position="80"/>
    </location>
</feature>
<dbReference type="Gene3D" id="1.20.1250.20">
    <property type="entry name" value="MFS general substrate transporter like domains"/>
    <property type="match status" value="1"/>
</dbReference>
<dbReference type="Pfam" id="PF05631">
    <property type="entry name" value="MFS_5"/>
    <property type="match status" value="1"/>
</dbReference>
<gene>
    <name evidence="13" type="ORF">BT96DRAFT_964173</name>
</gene>
<dbReference type="GO" id="GO:0015098">
    <property type="term" value="F:molybdate ion transmembrane transporter activity"/>
    <property type="evidence" value="ECO:0007669"/>
    <property type="project" value="InterPro"/>
</dbReference>
<feature type="transmembrane region" description="Helical" evidence="12">
    <location>
        <begin position="92"/>
        <end position="112"/>
    </location>
</feature>
<evidence type="ECO:0000256" key="5">
    <source>
        <dbReference type="ARBA" id="ARBA00022475"/>
    </source>
</evidence>
<dbReference type="Proteomes" id="UP000799118">
    <property type="component" value="Unassembled WGS sequence"/>
</dbReference>
<accession>A0A6A4I7F9</accession>